<evidence type="ECO:0000313" key="2">
    <source>
        <dbReference type="Proteomes" id="UP000006729"/>
    </source>
</evidence>
<proteinExistence type="predicted"/>
<dbReference type="InParanoid" id="A0A3N7FYL7"/>
<protein>
    <submittedName>
        <fullName evidence="1">Uncharacterized protein</fullName>
    </submittedName>
</protein>
<reference evidence="1 2" key="1">
    <citation type="journal article" date="2006" name="Science">
        <title>The genome of black cottonwood, Populus trichocarpa (Torr. &amp; Gray).</title>
        <authorList>
            <person name="Tuskan G.A."/>
            <person name="Difazio S."/>
            <person name="Jansson S."/>
            <person name="Bohlmann J."/>
            <person name="Grigoriev I."/>
            <person name="Hellsten U."/>
            <person name="Putnam N."/>
            <person name="Ralph S."/>
            <person name="Rombauts S."/>
            <person name="Salamov A."/>
            <person name="Schein J."/>
            <person name="Sterck L."/>
            <person name="Aerts A."/>
            <person name="Bhalerao R.R."/>
            <person name="Bhalerao R.P."/>
            <person name="Blaudez D."/>
            <person name="Boerjan W."/>
            <person name="Brun A."/>
            <person name="Brunner A."/>
            <person name="Busov V."/>
            <person name="Campbell M."/>
            <person name="Carlson J."/>
            <person name="Chalot M."/>
            <person name="Chapman J."/>
            <person name="Chen G.L."/>
            <person name="Cooper D."/>
            <person name="Coutinho P.M."/>
            <person name="Couturier J."/>
            <person name="Covert S."/>
            <person name="Cronk Q."/>
            <person name="Cunningham R."/>
            <person name="Davis J."/>
            <person name="Degroeve S."/>
            <person name="Dejardin A."/>
            <person name="Depamphilis C."/>
            <person name="Detter J."/>
            <person name="Dirks B."/>
            <person name="Dubchak I."/>
            <person name="Duplessis S."/>
            <person name="Ehlting J."/>
            <person name="Ellis B."/>
            <person name="Gendler K."/>
            <person name="Goodstein D."/>
            <person name="Gribskov M."/>
            <person name="Grimwood J."/>
            <person name="Groover A."/>
            <person name="Gunter L."/>
            <person name="Hamberger B."/>
            <person name="Heinze B."/>
            <person name="Helariutta Y."/>
            <person name="Henrissat B."/>
            <person name="Holligan D."/>
            <person name="Holt R."/>
            <person name="Huang W."/>
            <person name="Islam-Faridi N."/>
            <person name="Jones S."/>
            <person name="Jones-Rhoades M."/>
            <person name="Jorgensen R."/>
            <person name="Joshi C."/>
            <person name="Kangasjarvi J."/>
            <person name="Karlsson J."/>
            <person name="Kelleher C."/>
            <person name="Kirkpatrick R."/>
            <person name="Kirst M."/>
            <person name="Kohler A."/>
            <person name="Kalluri U."/>
            <person name="Larimer F."/>
            <person name="Leebens-Mack J."/>
            <person name="Leple J.C."/>
            <person name="Locascio P."/>
            <person name="Lou Y."/>
            <person name="Lucas S."/>
            <person name="Martin F."/>
            <person name="Montanini B."/>
            <person name="Napoli C."/>
            <person name="Nelson D.R."/>
            <person name="Nelson C."/>
            <person name="Nieminen K."/>
            <person name="Nilsson O."/>
            <person name="Pereda V."/>
            <person name="Peter G."/>
            <person name="Philippe R."/>
            <person name="Pilate G."/>
            <person name="Poliakov A."/>
            <person name="Razumovskaya J."/>
            <person name="Richardson P."/>
            <person name="Rinaldi C."/>
            <person name="Ritland K."/>
            <person name="Rouze P."/>
            <person name="Ryaboy D."/>
            <person name="Schmutz J."/>
            <person name="Schrader J."/>
            <person name="Segerman B."/>
            <person name="Shin H."/>
            <person name="Siddiqui A."/>
            <person name="Sterky F."/>
            <person name="Terry A."/>
            <person name="Tsai C.J."/>
            <person name="Uberbacher E."/>
            <person name="Unneberg P."/>
            <person name="Vahala J."/>
            <person name="Wall K."/>
            <person name="Wessler S."/>
            <person name="Yang G."/>
            <person name="Yin T."/>
            <person name="Douglas C."/>
            <person name="Marra M."/>
            <person name="Sandberg G."/>
            <person name="Van de Peer Y."/>
            <person name="Rokhsar D."/>
        </authorList>
    </citation>
    <scope>NUCLEOTIDE SEQUENCE [LARGE SCALE GENOMIC DNA]</scope>
    <source>
        <strain evidence="2">cv. Nisqually</strain>
    </source>
</reference>
<sequence>MGLKAIFSSSLRLQGQVKGLSPTFRRRSYMDAR</sequence>
<organism evidence="1 2">
    <name type="scientific">Populus trichocarpa</name>
    <name type="common">Western balsam poplar</name>
    <name type="synonym">Populus balsamifera subsp. trichocarpa</name>
    <dbReference type="NCBI Taxonomy" id="3694"/>
    <lineage>
        <taxon>Eukaryota</taxon>
        <taxon>Viridiplantae</taxon>
        <taxon>Streptophyta</taxon>
        <taxon>Embryophyta</taxon>
        <taxon>Tracheophyta</taxon>
        <taxon>Spermatophyta</taxon>
        <taxon>Magnoliopsida</taxon>
        <taxon>eudicotyledons</taxon>
        <taxon>Gunneridae</taxon>
        <taxon>Pentapetalae</taxon>
        <taxon>rosids</taxon>
        <taxon>fabids</taxon>
        <taxon>Malpighiales</taxon>
        <taxon>Salicaceae</taxon>
        <taxon>Saliceae</taxon>
        <taxon>Populus</taxon>
    </lineage>
</organism>
<dbReference type="Proteomes" id="UP000006729">
    <property type="component" value="Chromosome 14"/>
</dbReference>
<dbReference type="EMBL" id="CM009303">
    <property type="protein sequence ID" value="RQO99602.1"/>
    <property type="molecule type" value="Genomic_DNA"/>
</dbReference>
<accession>A0A3N7FYL7</accession>
<dbReference type="AlphaFoldDB" id="A0A3N7FYL7"/>
<gene>
    <name evidence="1" type="ORF">POPTR_014G021650</name>
</gene>
<keyword evidence="2" id="KW-1185">Reference proteome</keyword>
<name>A0A3N7FYL7_POPTR</name>
<evidence type="ECO:0000313" key="1">
    <source>
        <dbReference type="EMBL" id="RQO99602.1"/>
    </source>
</evidence>